<dbReference type="Proteomes" id="UP000248856">
    <property type="component" value="Unassembled WGS sequence"/>
</dbReference>
<dbReference type="InterPro" id="IPR019999">
    <property type="entry name" value="Anth_synth_I-like"/>
</dbReference>
<dbReference type="PROSITE" id="PS00455">
    <property type="entry name" value="AMP_BINDING"/>
    <property type="match status" value="1"/>
</dbReference>
<dbReference type="GO" id="GO:0016833">
    <property type="term" value="F:oxo-acid-lyase activity"/>
    <property type="evidence" value="ECO:0007669"/>
    <property type="project" value="InterPro"/>
</dbReference>
<dbReference type="PANTHER" id="PTHR43767">
    <property type="entry name" value="LONG-CHAIN-FATTY-ACID--COA LIGASE"/>
    <property type="match status" value="1"/>
</dbReference>
<feature type="region of interest" description="Disordered" evidence="3">
    <location>
        <begin position="1"/>
        <end position="25"/>
    </location>
</feature>
<dbReference type="InterPro" id="IPR005801">
    <property type="entry name" value="ADC_synthase"/>
</dbReference>
<name>A0A328Z7T3_9BURK</name>
<dbReference type="NCBIfam" id="TIGR03494">
    <property type="entry name" value="salicyl_syn"/>
    <property type="match status" value="1"/>
</dbReference>
<dbReference type="RefSeq" id="WP_111877343.1">
    <property type="nucleotide sequence ID" value="NZ_CBCSGC010000069.1"/>
</dbReference>
<dbReference type="CDD" id="cd05920">
    <property type="entry name" value="23DHB-AMP_lg"/>
    <property type="match status" value="1"/>
</dbReference>
<dbReference type="Gene3D" id="3.30.300.30">
    <property type="match status" value="1"/>
</dbReference>
<feature type="domain" description="Chorismate-utilising enzyme C-terminal" evidence="4">
    <location>
        <begin position="715"/>
        <end position="969"/>
    </location>
</feature>
<reference evidence="7 8" key="1">
    <citation type="submission" date="2018-06" db="EMBL/GenBank/DDBJ databases">
        <title>Genomic Encyclopedia of Archaeal and Bacterial Type Strains, Phase II (KMG-II): from individual species to whole genera.</title>
        <authorList>
            <person name="Goeker M."/>
        </authorList>
    </citation>
    <scope>NUCLEOTIDE SEQUENCE [LARGE SCALE GENOMIC DNA]</scope>
    <source>
        <strain evidence="7 8">CFPB 3232</strain>
    </source>
</reference>
<sequence length="994" mass="107607">MDTRTRNIPQDDLQPSGHAEPHPPLGECLRRWAHLHAARTALVDEDTRLSFAELDRRVDRLAAGLHARGLRSGDRAMVQLPNGIGFVTACFALLRLGAVPVLAMPTQRAHDIDALCRLAEPVAYFVPNQANGFDHRPLAADMVRAHPSLRTVVVDGETGPHLPDACSLESLDGAPREWAAPSPGDTALLLLSGGTTGVPKLIPRTHADYAYNFSASAELCGLDEHTVYLAVLPVAHNFTLACPGVLGTLARGGTVVLSRTASCDEAMPLIERERVTHLALVPPLAQLWVQAREWEDSDLSSLRLVQVGGSRLEPTLARRLPQALGCRLQQVFGMAEGLLCYTRLDDPQDTIVHTQGRPLSAQDEIRIVDANDQDVPPGEVGQLLTRGPYTIRGYYRAPDQNTRSFTADGYYRTGDLVRRDSAGNLIVEGRLKEQIQRSGEKIAAAEVEAALGQLPGVRAAAVVGAPDDLLGERICAFVQPRDDAPIDTGSLRQALRERGLSAFKLPDQFETVTHWPLTPVGKIDKQRLVAIAQERRAPSSQAPAAARYTERRLAVATAPLELSARLASRLSSRHYTLYERGNEWHIGLDSALDVVVEADGTVRRSDGATWQGLPPCAGVAQALADIPFEGWRAYGRADFELAHLIHGLDATGGARRLLKLSIPRCEIILREGEALVRALDPADLAGMAALVESQDAASGPEIGPPVEIAWDAGTEHAYKDRVAAAVDEMRAHAYQKVILSRTAEAPAALDMVSSYLTGRRSNTPARSFLLRDGDFEAYGFSPETVVEIDALGRVSTQPLAGTRALSGDAAEDERLQRELLADAKEVAEHAVSVKLALREMAEICAPESLGVSEFMDVYRRGSVQHLASRVAGQLAPGRDAWSAFEQLFPAVTASGIPKREALDSIRRHERAPRGLYSGCVMLVGSDGAMDAALVLRSAYRDGDRCWLQAGAGLVPSSTPDREWTETCEKLASVSRHLRLRTGPGERAEPEPLQA</sequence>
<evidence type="ECO:0000259" key="5">
    <source>
        <dbReference type="Pfam" id="PF00501"/>
    </source>
</evidence>
<evidence type="ECO:0000259" key="4">
    <source>
        <dbReference type="Pfam" id="PF00425"/>
    </source>
</evidence>
<dbReference type="Gene3D" id="2.30.38.10">
    <property type="entry name" value="Luciferase, Domain 3"/>
    <property type="match status" value="1"/>
</dbReference>
<protein>
    <submittedName>
        <fullName evidence="7">Yersiniabactin salicyl-AMP ligase</fullName>
    </submittedName>
</protein>
<dbReference type="Gene3D" id="3.60.120.10">
    <property type="entry name" value="Anthranilate synthase"/>
    <property type="match status" value="1"/>
</dbReference>
<comment type="caution">
    <text evidence="7">The sequence shown here is derived from an EMBL/GenBank/DDBJ whole genome shotgun (WGS) entry which is preliminary data.</text>
</comment>
<dbReference type="GO" id="GO:0016878">
    <property type="term" value="F:acid-thiol ligase activity"/>
    <property type="evidence" value="ECO:0007669"/>
    <property type="project" value="UniProtKB-ARBA"/>
</dbReference>
<gene>
    <name evidence="7" type="ORF">AX018_101851</name>
</gene>
<dbReference type="EMBL" id="QLTA01000018">
    <property type="protein sequence ID" value="RAR82270.1"/>
    <property type="molecule type" value="Genomic_DNA"/>
</dbReference>
<evidence type="ECO:0000256" key="3">
    <source>
        <dbReference type="SAM" id="MobiDB-lite"/>
    </source>
</evidence>
<dbReference type="SUPFAM" id="SSF56322">
    <property type="entry name" value="ADC synthase"/>
    <property type="match status" value="1"/>
</dbReference>
<proteinExistence type="predicted"/>
<feature type="domain" description="AMP-dependent synthetase/ligase" evidence="5">
    <location>
        <begin position="30"/>
        <end position="395"/>
    </location>
</feature>
<dbReference type="InterPro" id="IPR025110">
    <property type="entry name" value="AMP-bd_C"/>
</dbReference>
<dbReference type="AlphaFoldDB" id="A0A328Z7T3"/>
<evidence type="ECO:0000313" key="8">
    <source>
        <dbReference type="Proteomes" id="UP000248856"/>
    </source>
</evidence>
<dbReference type="InterPro" id="IPR045851">
    <property type="entry name" value="AMP-bd_C_sf"/>
</dbReference>
<dbReference type="Pfam" id="PF00425">
    <property type="entry name" value="Chorismate_bind"/>
    <property type="match status" value="1"/>
</dbReference>
<dbReference type="InterPro" id="IPR000873">
    <property type="entry name" value="AMP-dep_synth/lig_dom"/>
</dbReference>
<dbReference type="InterPro" id="IPR020845">
    <property type="entry name" value="AMP-binding_CS"/>
</dbReference>
<accession>A0A328Z7T3</accession>
<dbReference type="InterPro" id="IPR050237">
    <property type="entry name" value="ATP-dep_AMP-bd_enzyme"/>
</dbReference>
<feature type="domain" description="AMP-binding enzyme C-terminal" evidence="6">
    <location>
        <begin position="446"/>
        <end position="522"/>
    </location>
</feature>
<comment type="pathway">
    <text evidence="1">Siderophore biosynthesis.</text>
</comment>
<dbReference type="InterPro" id="IPR015890">
    <property type="entry name" value="Chorismate_C"/>
</dbReference>
<organism evidence="7 8">
    <name type="scientific">Paracidovorax anthurii</name>
    <dbReference type="NCBI Taxonomy" id="78229"/>
    <lineage>
        <taxon>Bacteria</taxon>
        <taxon>Pseudomonadati</taxon>
        <taxon>Pseudomonadota</taxon>
        <taxon>Betaproteobacteria</taxon>
        <taxon>Burkholderiales</taxon>
        <taxon>Comamonadaceae</taxon>
        <taxon>Paracidovorax</taxon>
    </lineage>
</organism>
<evidence type="ECO:0000256" key="1">
    <source>
        <dbReference type="ARBA" id="ARBA00004924"/>
    </source>
</evidence>
<dbReference type="GO" id="GO:0008909">
    <property type="term" value="F:isochorismate synthase activity"/>
    <property type="evidence" value="ECO:0007669"/>
    <property type="project" value="InterPro"/>
</dbReference>
<dbReference type="Pfam" id="PF13193">
    <property type="entry name" value="AMP-binding_C"/>
    <property type="match status" value="1"/>
</dbReference>
<dbReference type="InterPro" id="IPR019996">
    <property type="entry name" value="Salicylate_synthase"/>
</dbReference>
<dbReference type="Gene3D" id="3.40.50.980">
    <property type="match status" value="2"/>
</dbReference>
<dbReference type="FunFam" id="3.40.50.980:FF:000003">
    <property type="entry name" value="Vibriobactin-specific 2,3-dihydroxybenzoate-AMP ligase"/>
    <property type="match status" value="1"/>
</dbReference>
<evidence type="ECO:0000256" key="2">
    <source>
        <dbReference type="ARBA" id="ARBA00022598"/>
    </source>
</evidence>
<keyword evidence="8" id="KW-1185">Reference proteome</keyword>
<dbReference type="FunFam" id="2.30.38.10:FF:000003">
    <property type="entry name" value="Vibriobactin-specific 2,3-dihydroxybenzoate-AMP ligase"/>
    <property type="match status" value="1"/>
</dbReference>
<dbReference type="PANTHER" id="PTHR43767:SF1">
    <property type="entry name" value="NONRIBOSOMAL PEPTIDE SYNTHASE PES1 (EUROFUNG)-RELATED"/>
    <property type="match status" value="1"/>
</dbReference>
<dbReference type="Pfam" id="PF00501">
    <property type="entry name" value="AMP-binding"/>
    <property type="match status" value="1"/>
</dbReference>
<evidence type="ECO:0000259" key="6">
    <source>
        <dbReference type="Pfam" id="PF13193"/>
    </source>
</evidence>
<dbReference type="PRINTS" id="PR00095">
    <property type="entry name" value="ANTSNTHASEI"/>
</dbReference>
<dbReference type="SUPFAM" id="SSF56801">
    <property type="entry name" value="Acetyl-CoA synthetase-like"/>
    <property type="match status" value="1"/>
</dbReference>
<evidence type="ECO:0000313" key="7">
    <source>
        <dbReference type="EMBL" id="RAR82270.1"/>
    </source>
</evidence>
<keyword evidence="2 7" id="KW-0436">Ligase</keyword>
<dbReference type="OrthoDB" id="9766486at2"/>